<comment type="caution">
    <text evidence="4">The sequence shown here is derived from an EMBL/GenBank/DDBJ whole genome shotgun (WGS) entry which is preliminary data.</text>
</comment>
<feature type="domain" description="CBS" evidence="3">
    <location>
        <begin position="79"/>
        <end position="135"/>
    </location>
</feature>
<sequence>MTRHELPLVSDYMTELPVTVETGMRLSDALDRMYSDNIRHLPVVDDEGKLVGLISTRDIAAAAALRGIDPDVATVEMAMATVPFSCAEHSPLLAVVERMERDRLGSAIVTREDRPSGIFTTTDALRALRGQLLGEPVERLVRPEVAPGEGEPGRAHLHARTRIKGASHKDGMVSWFLTRF</sequence>
<dbReference type="SMART" id="SM00116">
    <property type="entry name" value="CBS"/>
    <property type="match status" value="2"/>
</dbReference>
<evidence type="ECO:0000313" key="4">
    <source>
        <dbReference type="EMBL" id="PRP92649.1"/>
    </source>
</evidence>
<dbReference type="InterPro" id="IPR046342">
    <property type="entry name" value="CBS_dom_sf"/>
</dbReference>
<dbReference type="Pfam" id="PF00571">
    <property type="entry name" value="CBS"/>
    <property type="match status" value="2"/>
</dbReference>
<evidence type="ECO:0000256" key="2">
    <source>
        <dbReference type="PROSITE-ProRule" id="PRU00703"/>
    </source>
</evidence>
<dbReference type="InterPro" id="IPR000644">
    <property type="entry name" value="CBS_dom"/>
</dbReference>
<dbReference type="OrthoDB" id="5453522at2"/>
<dbReference type="Gene3D" id="3.10.580.10">
    <property type="entry name" value="CBS-domain"/>
    <property type="match status" value="2"/>
</dbReference>
<keyword evidence="1 2" id="KW-0129">CBS domain</keyword>
<evidence type="ECO:0000313" key="5">
    <source>
        <dbReference type="Proteomes" id="UP000237968"/>
    </source>
</evidence>
<gene>
    <name evidence="4" type="ORF">ENSA5_48310</name>
</gene>
<dbReference type="PROSITE" id="PS51371">
    <property type="entry name" value="CBS"/>
    <property type="match status" value="2"/>
</dbReference>
<keyword evidence="5" id="KW-1185">Reference proteome</keyword>
<organism evidence="4 5">
    <name type="scientific">Enhygromyxa salina</name>
    <dbReference type="NCBI Taxonomy" id="215803"/>
    <lineage>
        <taxon>Bacteria</taxon>
        <taxon>Pseudomonadati</taxon>
        <taxon>Myxococcota</taxon>
        <taxon>Polyangia</taxon>
        <taxon>Nannocystales</taxon>
        <taxon>Nannocystaceae</taxon>
        <taxon>Enhygromyxa</taxon>
    </lineage>
</organism>
<dbReference type="Proteomes" id="UP000237968">
    <property type="component" value="Unassembled WGS sequence"/>
</dbReference>
<accession>A0A2S9XID6</accession>
<evidence type="ECO:0000256" key="1">
    <source>
        <dbReference type="ARBA" id="ARBA00023122"/>
    </source>
</evidence>
<dbReference type="RefSeq" id="WP_106394082.1">
    <property type="nucleotide sequence ID" value="NZ_PVNK01000207.1"/>
</dbReference>
<reference evidence="4 5" key="1">
    <citation type="submission" date="2018-03" db="EMBL/GenBank/DDBJ databases">
        <title>Draft Genome Sequences of the Obligatory Marine Myxobacteria Enhygromyxa salina SWB005.</title>
        <authorList>
            <person name="Poehlein A."/>
            <person name="Moghaddam J.A."/>
            <person name="Harms H."/>
            <person name="Alanjari M."/>
            <person name="Koenig G.M."/>
            <person name="Daniel R."/>
            <person name="Schaeberle T.F."/>
        </authorList>
    </citation>
    <scope>NUCLEOTIDE SEQUENCE [LARGE SCALE GENOMIC DNA]</scope>
    <source>
        <strain evidence="4 5">SWB005</strain>
    </source>
</reference>
<evidence type="ECO:0000259" key="3">
    <source>
        <dbReference type="PROSITE" id="PS51371"/>
    </source>
</evidence>
<dbReference type="InterPro" id="IPR051257">
    <property type="entry name" value="Diverse_CBS-Domain"/>
</dbReference>
<proteinExistence type="predicted"/>
<dbReference type="EMBL" id="PVNK01000207">
    <property type="protein sequence ID" value="PRP92649.1"/>
    <property type="molecule type" value="Genomic_DNA"/>
</dbReference>
<dbReference type="AlphaFoldDB" id="A0A2S9XID6"/>
<protein>
    <submittedName>
        <fullName evidence="4">Inosine 5'-monophosphate dehydrogenase</fullName>
    </submittedName>
</protein>
<dbReference type="SUPFAM" id="SSF54631">
    <property type="entry name" value="CBS-domain pair"/>
    <property type="match status" value="1"/>
</dbReference>
<dbReference type="PANTHER" id="PTHR43080:SF2">
    <property type="entry name" value="CBS DOMAIN-CONTAINING PROTEIN"/>
    <property type="match status" value="1"/>
</dbReference>
<name>A0A2S9XID6_9BACT</name>
<dbReference type="PANTHER" id="PTHR43080">
    <property type="entry name" value="CBS DOMAIN-CONTAINING PROTEIN CBSX3, MITOCHONDRIAL"/>
    <property type="match status" value="1"/>
</dbReference>
<feature type="domain" description="CBS" evidence="3">
    <location>
        <begin position="13"/>
        <end position="70"/>
    </location>
</feature>